<sequence>MYTNKTPFLFLTLGDLELCPKVVYWVQGGALGTNSGEIQLYRGLLKFYQYFTLHEMIDDTFCVIGFSWMRSKTIEYCVDAFVSDFESGPSNVVLSIFPCEVAIRCIFDLWHAEQQWAKKHGMARFYVNGELSDWIYSIFQSLLICLAKIVFKYIRTSTFTVDNAQPRKPLYSFDLWNVNQHIIKQRPVTNNAVEAWNKEYKSFPGGGKPDRSKVIRHQMDEKEGVRHAIIRHERNPRNLFELCEQSTKQSSKFTQLSSDGMKSGKSNRPAPIMNY</sequence>
<name>A0A915ENY9_9BILA</name>
<feature type="region of interest" description="Disordered" evidence="1">
    <location>
        <begin position="251"/>
        <end position="275"/>
    </location>
</feature>
<dbReference type="Proteomes" id="UP000887574">
    <property type="component" value="Unplaced"/>
</dbReference>
<evidence type="ECO:0000313" key="3">
    <source>
        <dbReference type="WBParaSite" id="jg8270.3"/>
    </source>
</evidence>
<proteinExistence type="predicted"/>
<accession>A0A915ENY9</accession>
<evidence type="ECO:0000256" key="1">
    <source>
        <dbReference type="SAM" id="MobiDB-lite"/>
    </source>
</evidence>
<dbReference type="WBParaSite" id="jg8270.3">
    <property type="protein sequence ID" value="jg8270.3"/>
    <property type="gene ID" value="jg8270"/>
</dbReference>
<evidence type="ECO:0000313" key="2">
    <source>
        <dbReference type="Proteomes" id="UP000887574"/>
    </source>
</evidence>
<dbReference type="AlphaFoldDB" id="A0A915ENY9"/>
<protein>
    <submittedName>
        <fullName evidence="3">MULE transposase domain-containing protein</fullName>
    </submittedName>
</protein>
<reference evidence="3" key="1">
    <citation type="submission" date="2022-11" db="UniProtKB">
        <authorList>
            <consortium name="WormBaseParasite"/>
        </authorList>
    </citation>
    <scope>IDENTIFICATION</scope>
</reference>
<feature type="compositionally biased region" description="Polar residues" evidence="1">
    <location>
        <begin position="251"/>
        <end position="266"/>
    </location>
</feature>
<keyword evidence="2" id="KW-1185">Reference proteome</keyword>
<organism evidence="2 3">
    <name type="scientific">Ditylenchus dipsaci</name>
    <dbReference type="NCBI Taxonomy" id="166011"/>
    <lineage>
        <taxon>Eukaryota</taxon>
        <taxon>Metazoa</taxon>
        <taxon>Ecdysozoa</taxon>
        <taxon>Nematoda</taxon>
        <taxon>Chromadorea</taxon>
        <taxon>Rhabditida</taxon>
        <taxon>Tylenchina</taxon>
        <taxon>Tylenchomorpha</taxon>
        <taxon>Sphaerularioidea</taxon>
        <taxon>Anguinidae</taxon>
        <taxon>Anguininae</taxon>
        <taxon>Ditylenchus</taxon>
    </lineage>
</organism>